<evidence type="ECO:0000256" key="1">
    <source>
        <dbReference type="SAM" id="Phobius"/>
    </source>
</evidence>
<feature type="transmembrane region" description="Helical" evidence="1">
    <location>
        <begin position="176"/>
        <end position="197"/>
    </location>
</feature>
<evidence type="ECO:0008006" key="4">
    <source>
        <dbReference type="Google" id="ProtNLM"/>
    </source>
</evidence>
<organism evidence="2 3">
    <name type="scientific">Oceanobacillus oncorhynchi</name>
    <dbReference type="NCBI Taxonomy" id="545501"/>
    <lineage>
        <taxon>Bacteria</taxon>
        <taxon>Bacillati</taxon>
        <taxon>Bacillota</taxon>
        <taxon>Bacilli</taxon>
        <taxon>Bacillales</taxon>
        <taxon>Bacillaceae</taxon>
        <taxon>Oceanobacillus</taxon>
    </lineage>
</organism>
<keyword evidence="1" id="KW-1133">Transmembrane helix</keyword>
<keyword evidence="1" id="KW-0472">Membrane</keyword>
<feature type="transmembrane region" description="Helical" evidence="1">
    <location>
        <begin position="143"/>
        <end position="170"/>
    </location>
</feature>
<evidence type="ECO:0000313" key="2">
    <source>
        <dbReference type="EMBL" id="CEI82608.1"/>
    </source>
</evidence>
<feature type="transmembrane region" description="Helical" evidence="1">
    <location>
        <begin position="103"/>
        <end position="131"/>
    </location>
</feature>
<feature type="transmembrane region" description="Helical" evidence="1">
    <location>
        <begin position="73"/>
        <end position="91"/>
    </location>
</feature>
<dbReference type="STRING" id="545501.BN997_02491"/>
<dbReference type="InterPro" id="IPR006938">
    <property type="entry name" value="DUF624"/>
</dbReference>
<name>A0A0A1MHP7_9BACI</name>
<sequence>MNGFIDGYYRFAVWITRFAYLNLLWIAFSLVGLGVVGFFPATAAMFAVVRKWVHGEKDIPVFQVFWKNYKKEFLKINVLGYLLAGTGYLMIMEFRILRTQEHIAYTMASFAVVGLFLLFTVIVLYLFPIYAHFQLRAVDYIKWALLIGIGHPLLTIFLLGIVMALIYLLFITIPAVLFFFGGSVIAYILMWGTHLTFAKMEESLA</sequence>
<reference evidence="2 3" key="1">
    <citation type="submission" date="2014-11" db="EMBL/GenBank/DDBJ databases">
        <authorList>
            <person name="Urmite Genomes Urmite Genomes"/>
        </authorList>
    </citation>
    <scope>NUCLEOTIDE SEQUENCE [LARGE SCALE GENOMIC DNA]</scope>
    <source>
        <strain evidence="2 3">Oc5</strain>
    </source>
</reference>
<gene>
    <name evidence="2" type="ORF">BN997_02491</name>
</gene>
<dbReference type="RefSeq" id="WP_042532561.1">
    <property type="nucleotide sequence ID" value="NZ_CDGG01000001.1"/>
</dbReference>
<proteinExistence type="predicted"/>
<dbReference type="OrthoDB" id="2182676at2"/>
<dbReference type="EMBL" id="CDGG01000001">
    <property type="protein sequence ID" value="CEI82608.1"/>
    <property type="molecule type" value="Genomic_DNA"/>
</dbReference>
<keyword evidence="1" id="KW-0812">Transmembrane</keyword>
<dbReference type="Proteomes" id="UP000040453">
    <property type="component" value="Unassembled WGS sequence"/>
</dbReference>
<keyword evidence="3" id="KW-1185">Reference proteome</keyword>
<dbReference type="Pfam" id="PF04854">
    <property type="entry name" value="DUF624"/>
    <property type="match status" value="1"/>
</dbReference>
<protein>
    <recommendedName>
        <fullName evidence="4">DUF624 domain-containing protein</fullName>
    </recommendedName>
</protein>
<evidence type="ECO:0000313" key="3">
    <source>
        <dbReference type="Proteomes" id="UP000040453"/>
    </source>
</evidence>
<dbReference type="AlphaFoldDB" id="A0A0A1MHP7"/>
<accession>A0A0A1MHP7</accession>
<feature type="transmembrane region" description="Helical" evidence="1">
    <location>
        <begin position="23"/>
        <end position="49"/>
    </location>
</feature>